<dbReference type="GO" id="GO:0034039">
    <property type="term" value="F:8-oxo-7,8-dihydroguanine DNA N-glycosylase activity"/>
    <property type="evidence" value="ECO:0007669"/>
    <property type="project" value="TreeGrafter"/>
</dbReference>
<dbReference type="GO" id="GO:0046872">
    <property type="term" value="F:metal ion binding"/>
    <property type="evidence" value="ECO:0007669"/>
    <property type="project" value="UniProtKB-KW"/>
</dbReference>
<dbReference type="InterPro" id="IPR023170">
    <property type="entry name" value="HhH_base_excis_C"/>
</dbReference>
<protein>
    <recommendedName>
        <fullName evidence="6">Adenine DNA glycosylase</fullName>
        <ecNumber evidence="5">3.2.2.31</ecNumber>
    </recommendedName>
</protein>
<feature type="compositionally biased region" description="Basic residues" evidence="14">
    <location>
        <begin position="1"/>
        <end position="14"/>
    </location>
</feature>
<evidence type="ECO:0000313" key="17">
    <source>
        <dbReference type="Proteomes" id="UP000236000"/>
    </source>
</evidence>
<evidence type="ECO:0000256" key="10">
    <source>
        <dbReference type="ARBA" id="ARBA00023004"/>
    </source>
</evidence>
<dbReference type="SUPFAM" id="SSF48150">
    <property type="entry name" value="DNA-glycosylase"/>
    <property type="match status" value="1"/>
</dbReference>
<dbReference type="GO" id="GO:0032357">
    <property type="term" value="F:oxidized purine DNA binding"/>
    <property type="evidence" value="ECO:0007669"/>
    <property type="project" value="TreeGrafter"/>
</dbReference>
<dbReference type="OrthoDB" id="9802365at2"/>
<keyword evidence="8" id="KW-0227">DNA damage</keyword>
<evidence type="ECO:0000256" key="5">
    <source>
        <dbReference type="ARBA" id="ARBA00012045"/>
    </source>
</evidence>
<feature type="region of interest" description="Disordered" evidence="14">
    <location>
        <begin position="1"/>
        <end position="21"/>
    </location>
</feature>
<sequence length="397" mass="45365">MIYRRMTTRSRWKPASREPGSPTAFPCWFTRVPCPSNAGSASSRTSPPCAKPWNKSMPDSAPDFDLRAFRKALVEWFRREGKDYPWRRTTDPWHILVSELMLQQTTIPTVLGRYERWMRQFPTPGHLAAVDEQTALRSWEGLGYYRRVRSLQAIAREIVHEFGGEFPDNPEGLKRLPGIGPYTSGALLSFAFNKAAPIVDANVARVLARIDNYSVPVDSTEGLKYLWTRAESLVDPEHAREFNSAIMELGQTYCRISAPDCLLCPVRSFCSAEQPETLPVKNPKPEITRVEHHDILYLRSKSILLAKCPEGKRHAGMYRFPQREDDHTLSLPHVLKQTYSVTRYKVTRYIHHVTESPAFQEGEELVPLDKVHELPMASPDRKALNSPILGKLLDQIR</sequence>
<dbReference type="EC" id="3.2.2.31" evidence="5"/>
<evidence type="ECO:0000256" key="3">
    <source>
        <dbReference type="ARBA" id="ARBA00002933"/>
    </source>
</evidence>
<dbReference type="Gene3D" id="1.10.1670.10">
    <property type="entry name" value="Helix-hairpin-Helix base-excision DNA repair enzymes (C-terminal)"/>
    <property type="match status" value="1"/>
</dbReference>
<comment type="caution">
    <text evidence="16">The sequence shown here is derived from an EMBL/GenBank/DDBJ whole genome shotgun (WGS) entry which is preliminary data.</text>
</comment>
<comment type="cofactor">
    <cofactor evidence="2">
        <name>[4Fe-4S] cluster</name>
        <dbReference type="ChEBI" id="CHEBI:49883"/>
    </cofactor>
</comment>
<name>A0A2N8HC19_9BACT</name>
<dbReference type="PANTHER" id="PTHR42944:SF1">
    <property type="entry name" value="ADENINE DNA GLYCOSYLASE"/>
    <property type="match status" value="1"/>
</dbReference>
<keyword evidence="11" id="KW-0411">Iron-sulfur</keyword>
<dbReference type="GO" id="GO:0000701">
    <property type="term" value="F:purine-specific mismatch base pair DNA N-glycosylase activity"/>
    <property type="evidence" value="ECO:0007669"/>
    <property type="project" value="UniProtKB-EC"/>
</dbReference>
<dbReference type="SUPFAM" id="SSF55811">
    <property type="entry name" value="Nudix"/>
    <property type="match status" value="1"/>
</dbReference>
<dbReference type="GO" id="GO:0035485">
    <property type="term" value="F:adenine/guanine mispair binding"/>
    <property type="evidence" value="ECO:0007669"/>
    <property type="project" value="TreeGrafter"/>
</dbReference>
<evidence type="ECO:0000256" key="7">
    <source>
        <dbReference type="ARBA" id="ARBA00022723"/>
    </source>
</evidence>
<proteinExistence type="inferred from homology"/>
<dbReference type="InterPro" id="IPR003265">
    <property type="entry name" value="HhH-GPD_domain"/>
</dbReference>
<keyword evidence="13" id="KW-0326">Glycosidase</keyword>
<dbReference type="GO" id="GO:0051536">
    <property type="term" value="F:iron-sulfur cluster binding"/>
    <property type="evidence" value="ECO:0007669"/>
    <property type="project" value="UniProtKB-KW"/>
</dbReference>
<keyword evidence="7" id="KW-0479">Metal-binding</keyword>
<dbReference type="Pfam" id="PF00633">
    <property type="entry name" value="HHH"/>
    <property type="match status" value="1"/>
</dbReference>
<evidence type="ECO:0000256" key="9">
    <source>
        <dbReference type="ARBA" id="ARBA00022801"/>
    </source>
</evidence>
<evidence type="ECO:0000256" key="6">
    <source>
        <dbReference type="ARBA" id="ARBA00022023"/>
    </source>
</evidence>
<evidence type="ECO:0000256" key="8">
    <source>
        <dbReference type="ARBA" id="ARBA00022763"/>
    </source>
</evidence>
<evidence type="ECO:0000256" key="11">
    <source>
        <dbReference type="ARBA" id="ARBA00023014"/>
    </source>
</evidence>
<dbReference type="InterPro" id="IPR015797">
    <property type="entry name" value="NUDIX_hydrolase-like_dom_sf"/>
</dbReference>
<evidence type="ECO:0000256" key="2">
    <source>
        <dbReference type="ARBA" id="ARBA00001966"/>
    </source>
</evidence>
<dbReference type="CDD" id="cd00056">
    <property type="entry name" value="ENDO3c"/>
    <property type="match status" value="1"/>
</dbReference>
<comment type="catalytic activity">
    <reaction evidence="1">
        <text>Hydrolyzes free adenine bases from 7,8-dihydro-8-oxoguanine:adenine mismatched double-stranded DNA, leaving an apurinic site.</text>
        <dbReference type="EC" id="3.2.2.31"/>
    </reaction>
</comment>
<dbReference type="AlphaFoldDB" id="A0A2N8HC19"/>
<evidence type="ECO:0000256" key="13">
    <source>
        <dbReference type="ARBA" id="ARBA00023295"/>
    </source>
</evidence>
<keyword evidence="9" id="KW-0378">Hydrolase</keyword>
<organism evidence="16 17">
    <name type="scientific">Akkermansia muciniphila</name>
    <dbReference type="NCBI Taxonomy" id="239935"/>
    <lineage>
        <taxon>Bacteria</taxon>
        <taxon>Pseudomonadati</taxon>
        <taxon>Verrucomicrobiota</taxon>
        <taxon>Verrucomicrobiia</taxon>
        <taxon>Verrucomicrobiales</taxon>
        <taxon>Akkermansiaceae</taxon>
        <taxon>Akkermansia</taxon>
    </lineage>
</organism>
<evidence type="ECO:0000256" key="12">
    <source>
        <dbReference type="ARBA" id="ARBA00023204"/>
    </source>
</evidence>
<keyword evidence="10" id="KW-0408">Iron</keyword>
<dbReference type="Gene3D" id="1.10.340.30">
    <property type="entry name" value="Hypothetical protein, domain 2"/>
    <property type="match status" value="1"/>
</dbReference>
<reference evidence="16 17" key="1">
    <citation type="journal article" date="2017" name="BMC Genomics">
        <title>Genome sequencing of 39 Akkermansia muciniphila isolates reveals its population structure, genomic and functional diverisity, and global distribution in mammalian gut microbiotas.</title>
        <authorList>
            <person name="Guo X."/>
            <person name="Li S."/>
            <person name="Zhang J."/>
            <person name="Wu F."/>
            <person name="Li X."/>
            <person name="Wu D."/>
            <person name="Zhang M."/>
            <person name="Ou Z."/>
            <person name="Jie Z."/>
            <person name="Yan Q."/>
            <person name="Li P."/>
            <person name="Yi J."/>
            <person name="Peng Y."/>
        </authorList>
    </citation>
    <scope>NUCLEOTIDE SEQUENCE [LARGE SCALE GENOMIC DNA]</scope>
    <source>
        <strain evidence="16 17">GP24</strain>
    </source>
</reference>
<evidence type="ECO:0000256" key="14">
    <source>
        <dbReference type="SAM" id="MobiDB-lite"/>
    </source>
</evidence>
<comment type="similarity">
    <text evidence="4">Belongs to the Nth/MutY family.</text>
</comment>
<gene>
    <name evidence="16" type="ORF">CXU22_12445</name>
</gene>
<dbReference type="InterPro" id="IPR000445">
    <property type="entry name" value="HhH_motif"/>
</dbReference>
<keyword evidence="12" id="KW-0234">DNA repair</keyword>
<evidence type="ECO:0000256" key="4">
    <source>
        <dbReference type="ARBA" id="ARBA00008343"/>
    </source>
</evidence>
<dbReference type="InterPro" id="IPR044298">
    <property type="entry name" value="MIG/MutY"/>
</dbReference>
<comment type="function">
    <text evidence="3">Adenine glycosylase active on G-A mispairs. MutY also corrects error-prone DNA synthesis past GO lesions which are due to the oxidatively damaged form of guanine: 7,8-dihydro-8-oxoguanine (8-oxo-dGTP).</text>
</comment>
<accession>A0A2N8HC19</accession>
<evidence type="ECO:0000256" key="1">
    <source>
        <dbReference type="ARBA" id="ARBA00000843"/>
    </source>
</evidence>
<dbReference type="EMBL" id="PJKA01000013">
    <property type="protein sequence ID" value="PNC17411.1"/>
    <property type="molecule type" value="Genomic_DNA"/>
</dbReference>
<dbReference type="Pfam" id="PF00730">
    <property type="entry name" value="HhH-GPD"/>
    <property type="match status" value="1"/>
</dbReference>
<dbReference type="Proteomes" id="UP000236000">
    <property type="component" value="Unassembled WGS sequence"/>
</dbReference>
<dbReference type="PANTHER" id="PTHR42944">
    <property type="entry name" value="ADENINE DNA GLYCOSYLASE"/>
    <property type="match status" value="1"/>
</dbReference>
<dbReference type="InterPro" id="IPR011257">
    <property type="entry name" value="DNA_glycosylase"/>
</dbReference>
<feature type="domain" description="HhH-GPD" evidence="15">
    <location>
        <begin position="101"/>
        <end position="252"/>
    </location>
</feature>
<dbReference type="SMART" id="SM00478">
    <property type="entry name" value="ENDO3c"/>
    <property type="match status" value="1"/>
</dbReference>
<dbReference type="GO" id="GO:0006298">
    <property type="term" value="P:mismatch repair"/>
    <property type="evidence" value="ECO:0007669"/>
    <property type="project" value="TreeGrafter"/>
</dbReference>
<evidence type="ECO:0000313" key="16">
    <source>
        <dbReference type="EMBL" id="PNC17411.1"/>
    </source>
</evidence>
<evidence type="ECO:0000259" key="15">
    <source>
        <dbReference type="SMART" id="SM00478"/>
    </source>
</evidence>
<dbReference type="GO" id="GO:0006284">
    <property type="term" value="P:base-excision repair"/>
    <property type="evidence" value="ECO:0007669"/>
    <property type="project" value="InterPro"/>
</dbReference>